<accession>A0A6I3SBL3</accession>
<sequence length="272" mass="30533">MNFISNLVESLFFRSDSMRYWSASLYGLESIKGKAKNLSDPTKPEISFEILVPKETGKIKKEKLKTLPVVLYFQSAQFNMSYSMQQVAFLALESVPVILFDYQGVGETEGEARLDNLDKDAGAVWECVKNSDLIKGRKLVLFGQGVGADAALRFYLSHKDQVKGVVLESIYASQKGLIQERHGFILGDLLARTLKETDIQPAQAITLVTCPLVVVNPGKDNFVRKGQRKLFEFSLPKQAEIWNVPGKNYLCVFADNNSPVREKLLDFIKNVD</sequence>
<comment type="caution">
    <text evidence="1">The sequence shown here is derived from an EMBL/GenBank/DDBJ whole genome shotgun (WGS) entry which is preliminary data.</text>
</comment>
<dbReference type="PANTHER" id="PTHR12277:SF81">
    <property type="entry name" value="PROTEIN ABHD13"/>
    <property type="match status" value="1"/>
</dbReference>
<protein>
    <submittedName>
        <fullName evidence="1">Alpha/beta hydrolase</fullName>
    </submittedName>
</protein>
<dbReference type="GO" id="GO:0016787">
    <property type="term" value="F:hydrolase activity"/>
    <property type="evidence" value="ECO:0007669"/>
    <property type="project" value="UniProtKB-KW"/>
</dbReference>
<organism evidence="1 2">
    <name type="scientific">Parasutterella excrementihominis</name>
    <dbReference type="NCBI Taxonomy" id="487175"/>
    <lineage>
        <taxon>Bacteria</taxon>
        <taxon>Pseudomonadati</taxon>
        <taxon>Pseudomonadota</taxon>
        <taxon>Betaproteobacteria</taxon>
        <taxon>Burkholderiales</taxon>
        <taxon>Sutterellaceae</taxon>
        <taxon>Parasutterella</taxon>
    </lineage>
</organism>
<dbReference type="EMBL" id="WNCL01000042">
    <property type="protein sequence ID" value="MTU44047.1"/>
    <property type="molecule type" value="Genomic_DNA"/>
</dbReference>
<gene>
    <name evidence="1" type="ORF">GMD42_10635</name>
</gene>
<proteinExistence type="predicted"/>
<dbReference type="Proteomes" id="UP000462362">
    <property type="component" value="Unassembled WGS sequence"/>
</dbReference>
<dbReference type="RefSeq" id="WP_008811346.1">
    <property type="nucleotide sequence ID" value="NZ_CALFDP010000006.1"/>
</dbReference>
<dbReference type="InterPro" id="IPR029058">
    <property type="entry name" value="AB_hydrolase_fold"/>
</dbReference>
<evidence type="ECO:0000313" key="1">
    <source>
        <dbReference type="EMBL" id="MTU44047.1"/>
    </source>
</evidence>
<keyword evidence="1" id="KW-0378">Hydrolase</keyword>
<evidence type="ECO:0000313" key="2">
    <source>
        <dbReference type="Proteomes" id="UP000462362"/>
    </source>
</evidence>
<name>A0A6I3SBL3_9BURK</name>
<dbReference type="PANTHER" id="PTHR12277">
    <property type="entry name" value="ALPHA/BETA HYDROLASE DOMAIN-CONTAINING PROTEIN"/>
    <property type="match status" value="1"/>
</dbReference>
<dbReference type="Gene3D" id="3.40.50.1820">
    <property type="entry name" value="alpha/beta hydrolase"/>
    <property type="match status" value="1"/>
</dbReference>
<dbReference type="GeneID" id="43348318"/>
<dbReference type="AlphaFoldDB" id="A0A6I3SBL3"/>
<reference evidence="1 2" key="1">
    <citation type="journal article" date="2019" name="Nat. Med.">
        <title>A library of human gut bacterial isolates paired with longitudinal multiomics data enables mechanistic microbiome research.</title>
        <authorList>
            <person name="Poyet M."/>
            <person name="Groussin M."/>
            <person name="Gibbons S.M."/>
            <person name="Avila-Pacheco J."/>
            <person name="Jiang X."/>
            <person name="Kearney S.M."/>
            <person name="Perrotta A.R."/>
            <person name="Berdy B."/>
            <person name="Zhao S."/>
            <person name="Lieberman T.D."/>
            <person name="Swanson P.K."/>
            <person name="Smith M."/>
            <person name="Roesemann S."/>
            <person name="Alexander J.E."/>
            <person name="Rich S.A."/>
            <person name="Livny J."/>
            <person name="Vlamakis H."/>
            <person name="Clish C."/>
            <person name="Bullock K."/>
            <person name="Deik A."/>
            <person name="Scott J."/>
            <person name="Pierce K.A."/>
            <person name="Xavier R.J."/>
            <person name="Alm E.J."/>
        </authorList>
    </citation>
    <scope>NUCLEOTIDE SEQUENCE [LARGE SCALE GENOMIC DNA]</scope>
    <source>
        <strain evidence="1 2">BIOML-A2</strain>
    </source>
</reference>
<dbReference type="SUPFAM" id="SSF53474">
    <property type="entry name" value="alpha/beta-Hydrolases"/>
    <property type="match status" value="1"/>
</dbReference>